<dbReference type="RefSeq" id="WP_263413570.1">
    <property type="nucleotide sequence ID" value="NZ_BAABBH010000001.1"/>
</dbReference>
<sequence length="382" mass="41392">MSSEAVPVLDLSRQYAALGAEIQAAVADVCSAGRFVLGQEVRAFEQAVERDYRITGAIGCASGTDALWLAMAALGIGPGDAVITTPFSFFATASSILRVGATPVFADIDPVSMNLSASSVAEVLREHTGDRIRAILPVHLYGQCADWDALSALAAEHGLTLVEDAAQAFGASWRGVYAGALGDTAAFSFYPTKNLSAWGDAGMTTARDAAVAERATALRAHGMRRRYYHDEVGWNSRLDTVQAAVLLIKLKHIAHWNQQRARVAARYTDLLTAAGITGSVRDGAVLLPTADPRGTHVWHQYVIRTLRRDDLRAHLAERKIGSEIYYPLCLHQQDALEHLGYKTGQFPESEKAAATVLALPIYPELREDEQDRVVEAIASFFR</sequence>
<dbReference type="InterPro" id="IPR015424">
    <property type="entry name" value="PyrdxlP-dep_Trfase"/>
</dbReference>
<dbReference type="Proteomes" id="UP001634747">
    <property type="component" value="Unassembled WGS sequence"/>
</dbReference>
<evidence type="ECO:0000256" key="2">
    <source>
        <dbReference type="ARBA" id="ARBA00037999"/>
    </source>
</evidence>
<keyword evidence="5" id="KW-1185">Reference proteome</keyword>
<comment type="similarity">
    <text evidence="2 3">Belongs to the DegT/DnrJ/EryC1 family.</text>
</comment>
<reference evidence="4 5" key="1">
    <citation type="submission" date="2024-12" db="EMBL/GenBank/DDBJ databases">
        <authorList>
            <person name="Lee Y."/>
        </authorList>
    </citation>
    <scope>NUCLEOTIDE SEQUENCE [LARGE SCALE GENOMIC DNA]</scope>
    <source>
        <strain evidence="4 5">03SUJ4</strain>
    </source>
</reference>
<gene>
    <name evidence="4" type="ORF">ACK2TP_03830</name>
</gene>
<dbReference type="InterPro" id="IPR015421">
    <property type="entry name" value="PyrdxlP-dep_Trfase_major"/>
</dbReference>
<dbReference type="PANTHER" id="PTHR30244">
    <property type="entry name" value="TRANSAMINASE"/>
    <property type="match status" value="1"/>
</dbReference>
<protein>
    <submittedName>
        <fullName evidence="4">DegT/DnrJ/EryC1/StrS family aminotransferase</fullName>
    </submittedName>
</protein>
<dbReference type="PIRSF" id="PIRSF000390">
    <property type="entry name" value="PLP_StrS"/>
    <property type="match status" value="1"/>
</dbReference>
<dbReference type="InterPro" id="IPR000653">
    <property type="entry name" value="DegT/StrS_aminotransferase"/>
</dbReference>
<proteinExistence type="inferred from homology"/>
<keyword evidence="4" id="KW-0808">Transferase</keyword>
<comment type="caution">
    <text evidence="4">The sequence shown here is derived from an EMBL/GenBank/DDBJ whole genome shotgun (WGS) entry which is preliminary data.</text>
</comment>
<dbReference type="Pfam" id="PF01041">
    <property type="entry name" value="DegT_DnrJ_EryC1"/>
    <property type="match status" value="1"/>
</dbReference>
<dbReference type="PANTHER" id="PTHR30244:SF36">
    <property type="entry name" value="3-OXO-GLUCOSE-6-PHOSPHATE:GLUTAMATE AMINOTRANSFERASE"/>
    <property type="match status" value="1"/>
</dbReference>
<dbReference type="GO" id="GO:0008483">
    <property type="term" value="F:transaminase activity"/>
    <property type="evidence" value="ECO:0007669"/>
    <property type="project" value="UniProtKB-KW"/>
</dbReference>
<dbReference type="InterPro" id="IPR015422">
    <property type="entry name" value="PyrdxlP-dep_Trfase_small"/>
</dbReference>
<evidence type="ECO:0000256" key="3">
    <source>
        <dbReference type="RuleBase" id="RU004508"/>
    </source>
</evidence>
<evidence type="ECO:0000313" key="4">
    <source>
        <dbReference type="EMBL" id="MFN2974882.1"/>
    </source>
</evidence>
<dbReference type="Gene3D" id="3.90.1150.10">
    <property type="entry name" value="Aspartate Aminotransferase, domain 1"/>
    <property type="match status" value="1"/>
</dbReference>
<dbReference type="EMBL" id="JBJYXY010000001">
    <property type="protein sequence ID" value="MFN2974882.1"/>
    <property type="molecule type" value="Genomic_DNA"/>
</dbReference>
<organism evidence="4 5">
    <name type="scientific">Terriglobus aquaticus</name>
    <dbReference type="NCBI Taxonomy" id="940139"/>
    <lineage>
        <taxon>Bacteria</taxon>
        <taxon>Pseudomonadati</taxon>
        <taxon>Acidobacteriota</taxon>
        <taxon>Terriglobia</taxon>
        <taxon>Terriglobales</taxon>
        <taxon>Acidobacteriaceae</taxon>
        <taxon>Terriglobus</taxon>
    </lineage>
</organism>
<dbReference type="CDD" id="cd00616">
    <property type="entry name" value="AHBA_syn"/>
    <property type="match status" value="1"/>
</dbReference>
<name>A0ABW9KH21_9BACT</name>
<accession>A0ABW9KH21</accession>
<evidence type="ECO:0000256" key="1">
    <source>
        <dbReference type="ARBA" id="ARBA00022898"/>
    </source>
</evidence>
<keyword evidence="1 3" id="KW-0663">Pyridoxal phosphate</keyword>
<dbReference type="Gene3D" id="3.40.640.10">
    <property type="entry name" value="Type I PLP-dependent aspartate aminotransferase-like (Major domain)"/>
    <property type="match status" value="1"/>
</dbReference>
<keyword evidence="4" id="KW-0032">Aminotransferase</keyword>
<evidence type="ECO:0000313" key="5">
    <source>
        <dbReference type="Proteomes" id="UP001634747"/>
    </source>
</evidence>
<dbReference type="SUPFAM" id="SSF53383">
    <property type="entry name" value="PLP-dependent transferases"/>
    <property type="match status" value="1"/>
</dbReference>